<dbReference type="PROSITE" id="PS50948">
    <property type="entry name" value="PAN"/>
    <property type="match status" value="1"/>
</dbReference>
<dbReference type="EMBL" id="JACEGQ020000196">
    <property type="protein sequence ID" value="KAH8479463.1"/>
    <property type="molecule type" value="Genomic_DNA"/>
</dbReference>
<name>A0A8T2WH07_POPDE</name>
<dbReference type="InterPro" id="IPR003609">
    <property type="entry name" value="Pan_app"/>
</dbReference>
<dbReference type="CDD" id="cd01098">
    <property type="entry name" value="PAN_AP_plant"/>
    <property type="match status" value="1"/>
</dbReference>
<sequence length="161" mass="18033">MDGVMWDGLRLGGGLQMKGFQIFKSIFIYNSNYIYFSFDNNDNNMISRFLVDSSGVLNYFTWNQKSNGVSITTNQENCADACLRNCSCVGYATTELIDCVMWFGDLLDVSEFNDGGDELYVRMAASELGQSVEEACHDDKPGLEDLELPLFDRSNIGSCDK</sequence>
<accession>A0A8T2WH07</accession>
<keyword evidence="3" id="KW-1185">Reference proteome</keyword>
<protein>
    <recommendedName>
        <fullName evidence="1">Apple domain-containing protein</fullName>
    </recommendedName>
</protein>
<dbReference type="PANTHER" id="PTHR32444">
    <property type="entry name" value="BULB-TYPE LECTIN DOMAIN-CONTAINING PROTEIN"/>
    <property type="match status" value="1"/>
</dbReference>
<evidence type="ECO:0000259" key="1">
    <source>
        <dbReference type="PROSITE" id="PS50948"/>
    </source>
</evidence>
<evidence type="ECO:0000313" key="2">
    <source>
        <dbReference type="EMBL" id="KAH8479463.1"/>
    </source>
</evidence>
<proteinExistence type="predicted"/>
<reference evidence="2" key="1">
    <citation type="journal article" date="2021" name="J. Hered.">
        <title>Genome Assembly of Salicaceae Populus deltoides (Eastern Cottonwood) I-69 Based on Nanopore Sequencing and Hi-C Technologies.</title>
        <authorList>
            <person name="Bai S."/>
            <person name="Wu H."/>
            <person name="Zhang J."/>
            <person name="Pan Z."/>
            <person name="Zhao W."/>
            <person name="Li Z."/>
            <person name="Tong C."/>
        </authorList>
    </citation>
    <scope>NUCLEOTIDE SEQUENCE</scope>
    <source>
        <tissue evidence="2">Leaf</tissue>
    </source>
</reference>
<gene>
    <name evidence="2" type="ORF">H0E87_031619</name>
</gene>
<comment type="caution">
    <text evidence="2">The sequence shown here is derived from an EMBL/GenBank/DDBJ whole genome shotgun (WGS) entry which is preliminary data.</text>
</comment>
<dbReference type="PANTHER" id="PTHR32444:SF185">
    <property type="entry name" value="RECEPTOR-LIKE SERINE_THREONINE-PROTEIN KINASE"/>
    <property type="match status" value="1"/>
</dbReference>
<evidence type="ECO:0000313" key="3">
    <source>
        <dbReference type="Proteomes" id="UP000807159"/>
    </source>
</evidence>
<dbReference type="Pfam" id="PF08276">
    <property type="entry name" value="PAN_2"/>
    <property type="match status" value="1"/>
</dbReference>
<dbReference type="AlphaFoldDB" id="A0A8T2WH07"/>
<dbReference type="GO" id="GO:0048544">
    <property type="term" value="P:recognition of pollen"/>
    <property type="evidence" value="ECO:0007669"/>
    <property type="project" value="InterPro"/>
</dbReference>
<organism evidence="2 3">
    <name type="scientific">Populus deltoides</name>
    <name type="common">Eastern poplar</name>
    <name type="synonym">Eastern cottonwood</name>
    <dbReference type="NCBI Taxonomy" id="3696"/>
    <lineage>
        <taxon>Eukaryota</taxon>
        <taxon>Viridiplantae</taxon>
        <taxon>Streptophyta</taxon>
        <taxon>Embryophyta</taxon>
        <taxon>Tracheophyta</taxon>
        <taxon>Spermatophyta</taxon>
        <taxon>Magnoliopsida</taxon>
        <taxon>eudicotyledons</taxon>
        <taxon>Gunneridae</taxon>
        <taxon>Pentapetalae</taxon>
        <taxon>rosids</taxon>
        <taxon>fabids</taxon>
        <taxon>Malpighiales</taxon>
        <taxon>Salicaceae</taxon>
        <taxon>Saliceae</taxon>
        <taxon>Populus</taxon>
    </lineage>
</organism>
<feature type="domain" description="Apple" evidence="1">
    <location>
        <begin position="41"/>
        <end position="124"/>
    </location>
</feature>
<dbReference type="Proteomes" id="UP000807159">
    <property type="component" value="Unassembled WGS sequence"/>
</dbReference>